<gene>
    <name evidence="4" type="ORF">SAMN05443637_105250</name>
</gene>
<dbReference type="InterPro" id="IPR008978">
    <property type="entry name" value="HSP20-like_chaperone"/>
</dbReference>
<name>A0A1M6S065_PSETH</name>
<dbReference type="RefSeq" id="WP_073456557.1">
    <property type="nucleotide sequence ID" value="NZ_CALGVN010000011.1"/>
</dbReference>
<dbReference type="SUPFAM" id="SSF49764">
    <property type="entry name" value="HSP20-like chaperones"/>
    <property type="match status" value="1"/>
</dbReference>
<dbReference type="PANTHER" id="PTHR11527">
    <property type="entry name" value="HEAT-SHOCK PROTEIN 20 FAMILY MEMBER"/>
    <property type="match status" value="1"/>
</dbReference>
<sequence length="148" mass="16813">MIPISRRERTVPVTTGRGRRLLDRLRRRRPTGSLRDWLIRVDEFRDGDALVIKAEIPGIDPAKDVRITVADGILRIKAERRLESNRERAGYTRRELRYGSMMRALRLPENVAEDDISASYKHGILEIRVPVAPAPQPSEPVTIPVTAA</sequence>
<dbReference type="AlphaFoldDB" id="A0A1M6S065"/>
<dbReference type="PROSITE" id="PS01031">
    <property type="entry name" value="SHSP"/>
    <property type="match status" value="1"/>
</dbReference>
<evidence type="ECO:0000313" key="4">
    <source>
        <dbReference type="EMBL" id="SHK38116.1"/>
    </source>
</evidence>
<dbReference type="Gene3D" id="2.60.40.790">
    <property type="match status" value="1"/>
</dbReference>
<dbReference type="Pfam" id="PF00011">
    <property type="entry name" value="HSP20"/>
    <property type="match status" value="1"/>
</dbReference>
<dbReference type="InterPro" id="IPR031107">
    <property type="entry name" value="Small_HSP"/>
</dbReference>
<evidence type="ECO:0000256" key="2">
    <source>
        <dbReference type="RuleBase" id="RU003616"/>
    </source>
</evidence>
<organism evidence="4 5">
    <name type="scientific">Pseudonocardia thermophila</name>
    <dbReference type="NCBI Taxonomy" id="1848"/>
    <lineage>
        <taxon>Bacteria</taxon>
        <taxon>Bacillati</taxon>
        <taxon>Actinomycetota</taxon>
        <taxon>Actinomycetes</taxon>
        <taxon>Pseudonocardiales</taxon>
        <taxon>Pseudonocardiaceae</taxon>
        <taxon>Pseudonocardia</taxon>
    </lineage>
</organism>
<evidence type="ECO:0000256" key="1">
    <source>
        <dbReference type="PROSITE-ProRule" id="PRU00285"/>
    </source>
</evidence>
<comment type="similarity">
    <text evidence="1 2">Belongs to the small heat shock protein (HSP20) family.</text>
</comment>
<reference evidence="4 5" key="1">
    <citation type="submission" date="2016-11" db="EMBL/GenBank/DDBJ databases">
        <authorList>
            <person name="Jaros S."/>
            <person name="Januszkiewicz K."/>
            <person name="Wedrychowicz H."/>
        </authorList>
    </citation>
    <scope>NUCLEOTIDE SEQUENCE [LARGE SCALE GENOMIC DNA]</scope>
    <source>
        <strain evidence="4 5">DSM 43832</strain>
    </source>
</reference>
<dbReference type="EMBL" id="FRAP01000005">
    <property type="protein sequence ID" value="SHK38116.1"/>
    <property type="molecule type" value="Genomic_DNA"/>
</dbReference>
<dbReference type="STRING" id="1848.SAMN05443637_105250"/>
<dbReference type="CDD" id="cd06464">
    <property type="entry name" value="ACD_sHsps-like"/>
    <property type="match status" value="1"/>
</dbReference>
<proteinExistence type="inferred from homology"/>
<protein>
    <submittedName>
        <fullName evidence="4">HSP20 family protein</fullName>
    </submittedName>
</protein>
<accession>A0A1M6S065</accession>
<feature type="domain" description="SHSP" evidence="3">
    <location>
        <begin position="32"/>
        <end position="146"/>
    </location>
</feature>
<dbReference type="InterPro" id="IPR002068">
    <property type="entry name" value="A-crystallin/Hsp20_dom"/>
</dbReference>
<dbReference type="OrthoDB" id="3855217at2"/>
<keyword evidence="5" id="KW-1185">Reference proteome</keyword>
<dbReference type="Proteomes" id="UP000184363">
    <property type="component" value="Unassembled WGS sequence"/>
</dbReference>
<evidence type="ECO:0000313" key="5">
    <source>
        <dbReference type="Proteomes" id="UP000184363"/>
    </source>
</evidence>
<evidence type="ECO:0000259" key="3">
    <source>
        <dbReference type="PROSITE" id="PS01031"/>
    </source>
</evidence>